<evidence type="ECO:0000313" key="1">
    <source>
        <dbReference type="EMBL" id="HIY92975.1"/>
    </source>
</evidence>
<dbReference type="AlphaFoldDB" id="A0A9D1ZNG9"/>
<dbReference type="Proteomes" id="UP000824013">
    <property type="component" value="Unassembled WGS sequence"/>
</dbReference>
<protein>
    <submittedName>
        <fullName evidence="1">SIR2 family protein</fullName>
    </submittedName>
</protein>
<evidence type="ECO:0000313" key="2">
    <source>
        <dbReference type="Proteomes" id="UP000824013"/>
    </source>
</evidence>
<sequence length="1103" mass="130526">MESDGKKNINDEDEYSEFISDIRNSENNNSLFFFVGAGVSISQGYPTWNDYVSQLIEYWKYHLSELYKKDIANGSNTKKISFKQLELLDELKKSSMSNKRKVDFIDTLIRNICDEVSNSDTQISEQYYRSAALGFEKFLFLNVEPIKIVNDILNELLNIRSTFITTNYDSQIEGCYREKFGIKPEVIMDFHDDFTKENVHKVIHLHGTPLSNPQYFINSSEGYSKIYYDSLDKYKEKIAELFKQKVNPIIIFIGCSMEEDEVLSLFDLKNKKYKYYSLMKYDKKTPELSKFTKEYYECSKNIKYIWYGNEYGDLPIFIRQMLEDKDSRVMDSMTPKDMENILIGENMVDKTSFVSVINKQLSIGNSHVLDSAFSKYDSLDSNRVMRNINMSFESSLINKDFYSVTAYIPNYWKQIDKYFNELDINGKSIVIDYLEDYSINGFSLSEYMISILLNNSSQKGEDFRIDYYEKFLRGIYSNEYYDFRVESQDLNALWLIDHVSKNHSVYLGFIDKQTFGFNETLFEKLIQNLDSMDKTLMLYDYRYLIDETGVGLLKYLIEKDKLNLTDGQLLRFKKAKIVQRIYCNLILNGFRVPKETRDEIVRNISETYKFYGKEMNIFLSKYKKNYDKKSDFYIDGIYSDSKLTINEYNNFLPIRISKSNEEIDRLISKLKEVTFKSNADIQIDIMDQDNEIDKSLSNSKIWIENKDGVIYFLNGLINDDELRKTYRRSIMKSVIYGYSTDHIKPEFINNYFDIEKSNNKDIFDFLDEELFTEIIKKEDFDKIEGRFMSFKMNELNTKNNNTDIIENGNINLDEFINTDLGHYTQIIKQISTDDLKRNETLIKSKIGSVDNKYRPYLKGMFIELFDDEIDFESINTFLGFSHNYRFVLNGEYVRKFSNLVRNCFFENKIRDNFTIYNMSIALVENIDPLENNQHIVTLNKKQSEFDEQIFKRILNLFFKKKIKSKFKGNWVEFFLRECGYTQSLINFIIYSANDIDISNLRILKDLLKQNMNKELSKVRSTSFYSIQNMNLLDVEKIDIIIDLLEILLQENVMKEDTYFMSSMNSFLKTLKSDSLDKQINNVIDILTRFVPSSEIEELKREYL</sequence>
<dbReference type="EMBL" id="DXCM01000061">
    <property type="protein sequence ID" value="HIY92975.1"/>
    <property type="molecule type" value="Genomic_DNA"/>
</dbReference>
<organism evidence="1 2">
    <name type="scientific">Candidatus Companilactobacillus pullicola</name>
    <dbReference type="NCBI Taxonomy" id="2838523"/>
    <lineage>
        <taxon>Bacteria</taxon>
        <taxon>Bacillati</taxon>
        <taxon>Bacillota</taxon>
        <taxon>Bacilli</taxon>
        <taxon>Lactobacillales</taxon>
        <taxon>Lactobacillaceae</taxon>
        <taxon>Companilactobacillus</taxon>
    </lineage>
</organism>
<dbReference type="InterPro" id="IPR029035">
    <property type="entry name" value="DHS-like_NAD/FAD-binding_dom"/>
</dbReference>
<proteinExistence type="predicted"/>
<accession>A0A9D1ZNG9</accession>
<dbReference type="Pfam" id="PF13289">
    <property type="entry name" value="SIR2_2"/>
    <property type="match status" value="1"/>
</dbReference>
<dbReference type="SUPFAM" id="SSF52467">
    <property type="entry name" value="DHS-like NAD/FAD-binding domain"/>
    <property type="match status" value="1"/>
</dbReference>
<reference evidence="1" key="1">
    <citation type="journal article" date="2021" name="PeerJ">
        <title>Extensive microbial diversity within the chicken gut microbiome revealed by metagenomics and culture.</title>
        <authorList>
            <person name="Gilroy R."/>
            <person name="Ravi A."/>
            <person name="Getino M."/>
            <person name="Pursley I."/>
            <person name="Horton D.L."/>
            <person name="Alikhan N.F."/>
            <person name="Baker D."/>
            <person name="Gharbi K."/>
            <person name="Hall N."/>
            <person name="Watson M."/>
            <person name="Adriaenssens E.M."/>
            <person name="Foster-Nyarko E."/>
            <person name="Jarju S."/>
            <person name="Secka A."/>
            <person name="Antonio M."/>
            <person name="Oren A."/>
            <person name="Chaudhuri R.R."/>
            <person name="La Ragione R."/>
            <person name="Hildebrand F."/>
            <person name="Pallen M.J."/>
        </authorList>
    </citation>
    <scope>NUCLEOTIDE SEQUENCE</scope>
    <source>
        <strain evidence="1">3204</strain>
    </source>
</reference>
<comment type="caution">
    <text evidence="1">The sequence shown here is derived from an EMBL/GenBank/DDBJ whole genome shotgun (WGS) entry which is preliminary data.</text>
</comment>
<gene>
    <name evidence="1" type="ORF">H9820_08565</name>
</gene>
<name>A0A9D1ZNG9_9LACO</name>
<reference evidence="1" key="2">
    <citation type="submission" date="2021-04" db="EMBL/GenBank/DDBJ databases">
        <authorList>
            <person name="Gilroy R."/>
        </authorList>
    </citation>
    <scope>NUCLEOTIDE SEQUENCE</scope>
    <source>
        <strain evidence="1">3204</strain>
    </source>
</reference>